<sequence length="239" mass="26796">TGIKINNSIHLSHMFFADDAVFVGRWSNANIDILVNVLDCFNRASGLKINMCKSNIMGIHVEDAKVKQALGLKVGGVMSRVDAWKEVINKVKSRLSKWKMKSLSIGGRLTLIKSVLGSLPIYYMYVYRVPKGVIQELETIRSHFFNGCDTSSKKASWVRWSTVLTSKNKGGLGVASMFALNRGLMLKWMWRFFTQKNSLWANVIKAIHGKYGGVGKVSYSGAQSCWLNIVKEAQKLKNQ</sequence>
<proteinExistence type="predicted"/>
<protein>
    <submittedName>
        <fullName evidence="1">RNA-directed DNA polymerase, eukaryota, reverse transcriptase zinc-binding domain protein</fullName>
    </submittedName>
</protein>
<organism evidence="1">
    <name type="scientific">Tanacetum cinerariifolium</name>
    <name type="common">Dalmatian daisy</name>
    <name type="synonym">Chrysanthemum cinerariifolium</name>
    <dbReference type="NCBI Taxonomy" id="118510"/>
    <lineage>
        <taxon>Eukaryota</taxon>
        <taxon>Viridiplantae</taxon>
        <taxon>Streptophyta</taxon>
        <taxon>Embryophyta</taxon>
        <taxon>Tracheophyta</taxon>
        <taxon>Spermatophyta</taxon>
        <taxon>Magnoliopsida</taxon>
        <taxon>eudicotyledons</taxon>
        <taxon>Gunneridae</taxon>
        <taxon>Pentapetalae</taxon>
        <taxon>asterids</taxon>
        <taxon>campanulids</taxon>
        <taxon>Asterales</taxon>
        <taxon>Asteraceae</taxon>
        <taxon>Asteroideae</taxon>
        <taxon>Anthemideae</taxon>
        <taxon>Anthemidinae</taxon>
        <taxon>Tanacetum</taxon>
    </lineage>
</organism>
<dbReference type="AlphaFoldDB" id="A0A699S676"/>
<dbReference type="GO" id="GO:0003964">
    <property type="term" value="F:RNA-directed DNA polymerase activity"/>
    <property type="evidence" value="ECO:0007669"/>
    <property type="project" value="UniProtKB-KW"/>
</dbReference>
<gene>
    <name evidence="1" type="ORF">Tci_864753</name>
</gene>
<keyword evidence="1" id="KW-0695">RNA-directed DNA polymerase</keyword>
<dbReference type="EMBL" id="BKCJ011139455">
    <property type="protein sequence ID" value="GFC92783.1"/>
    <property type="molecule type" value="Genomic_DNA"/>
</dbReference>
<keyword evidence="1" id="KW-0808">Transferase</keyword>
<accession>A0A699S676</accession>
<comment type="caution">
    <text evidence="1">The sequence shown here is derived from an EMBL/GenBank/DDBJ whole genome shotgun (WGS) entry which is preliminary data.</text>
</comment>
<feature type="non-terminal residue" evidence="1">
    <location>
        <position position="1"/>
    </location>
</feature>
<evidence type="ECO:0000313" key="1">
    <source>
        <dbReference type="EMBL" id="GFC92783.1"/>
    </source>
</evidence>
<feature type="non-terminal residue" evidence="1">
    <location>
        <position position="239"/>
    </location>
</feature>
<keyword evidence="1" id="KW-0548">Nucleotidyltransferase</keyword>
<reference evidence="1" key="1">
    <citation type="journal article" date="2019" name="Sci. Rep.">
        <title>Draft genome of Tanacetum cinerariifolium, the natural source of mosquito coil.</title>
        <authorList>
            <person name="Yamashiro T."/>
            <person name="Shiraishi A."/>
            <person name="Satake H."/>
            <person name="Nakayama K."/>
        </authorList>
    </citation>
    <scope>NUCLEOTIDE SEQUENCE</scope>
</reference>
<dbReference type="PANTHER" id="PTHR33116">
    <property type="entry name" value="REVERSE TRANSCRIPTASE ZINC-BINDING DOMAIN-CONTAINING PROTEIN-RELATED-RELATED"/>
    <property type="match status" value="1"/>
</dbReference>
<dbReference type="PANTHER" id="PTHR33116:SF79">
    <property type="entry name" value="REVERSE TRANSCRIPTASE DOMAIN, ZINC FINGER, CCHC-TYPE-RELATED"/>
    <property type="match status" value="1"/>
</dbReference>
<name>A0A699S676_TANCI</name>